<dbReference type="Pfam" id="PF01244">
    <property type="entry name" value="Peptidase_M19"/>
    <property type="match status" value="2"/>
</dbReference>
<gene>
    <name evidence="2" type="ORF">TCMB3V08_LOCUS1553</name>
</gene>
<proteinExistence type="inferred from homology"/>
<dbReference type="GO" id="GO:0098552">
    <property type="term" value="C:side of membrane"/>
    <property type="evidence" value="ECO:0007669"/>
    <property type="project" value="UniProtKB-KW"/>
</dbReference>
<comment type="similarity">
    <text evidence="1">Belongs to the metallo-dependent hydrolases superfamily. Peptidase M19 family.</text>
</comment>
<sequence length="287" mass="32529">MKHNDLPWNLRKFLHNQLSKFPFHEDLRQLEPWSGSPWSHTDLHRLRQGMVGAQVQQLLFWSAYVPCGSQYLDSVQLTLEQIDVIRRLVDKYPNHMKLVTTAEGIEEAHQLCYDELWTCIEEAHQLCYDGLLTGIEEAHKSNRVASLIGVEGGHSLGSSLAVLRMFYQLGARYMTLTHTCNTPCDQRDELLYLTLVIREMNRLGMMVDLSHVSVQTMLDAVEVSKAPVIFSHSSALALCNSSRNVPDHVLSKLAINGGIVMVSFYNNFLSCSDTATLHDVIDGNRFK</sequence>
<keyword evidence="1" id="KW-0862">Zinc</keyword>
<name>A0A7R9IXI2_TIMCA</name>
<comment type="cofactor">
    <cofactor evidence="1">
        <name>Zn(2+)</name>
        <dbReference type="ChEBI" id="CHEBI:29105"/>
    </cofactor>
</comment>
<protein>
    <recommendedName>
        <fullName evidence="1">Dipeptidase</fullName>
        <ecNumber evidence="1">3.4.13.19</ecNumber>
    </recommendedName>
</protein>
<keyword evidence="1" id="KW-0449">Lipoprotein</keyword>
<keyword evidence="1" id="KW-0336">GPI-anchor</keyword>
<dbReference type="PROSITE" id="PS51365">
    <property type="entry name" value="RENAL_DIPEPTIDASE_2"/>
    <property type="match status" value="1"/>
</dbReference>
<keyword evidence="1" id="KW-1015">Disulfide bond</keyword>
<dbReference type="GO" id="GO:0070573">
    <property type="term" value="F:metallodipeptidase activity"/>
    <property type="evidence" value="ECO:0007669"/>
    <property type="project" value="InterPro"/>
</dbReference>
<dbReference type="EMBL" id="OE179436">
    <property type="protein sequence ID" value="CAD7568798.1"/>
    <property type="molecule type" value="Genomic_DNA"/>
</dbReference>
<dbReference type="GO" id="GO:0006508">
    <property type="term" value="P:proteolysis"/>
    <property type="evidence" value="ECO:0007669"/>
    <property type="project" value="UniProtKB-KW"/>
</dbReference>
<keyword evidence="1" id="KW-0325">Glycoprotein</keyword>
<comment type="subunit">
    <text evidence="1">Homodimer; disulfide-linked.</text>
</comment>
<dbReference type="SUPFAM" id="SSF51556">
    <property type="entry name" value="Metallo-dependent hydrolases"/>
    <property type="match status" value="1"/>
</dbReference>
<dbReference type="InterPro" id="IPR008257">
    <property type="entry name" value="Pept_M19"/>
</dbReference>
<keyword evidence="1" id="KW-0645">Protease</keyword>
<dbReference type="InterPro" id="IPR032466">
    <property type="entry name" value="Metal_Hydrolase"/>
</dbReference>
<organism evidence="2">
    <name type="scientific">Timema californicum</name>
    <name type="common">California timema</name>
    <name type="synonym">Walking stick</name>
    <dbReference type="NCBI Taxonomy" id="61474"/>
    <lineage>
        <taxon>Eukaryota</taxon>
        <taxon>Metazoa</taxon>
        <taxon>Ecdysozoa</taxon>
        <taxon>Arthropoda</taxon>
        <taxon>Hexapoda</taxon>
        <taxon>Insecta</taxon>
        <taxon>Pterygota</taxon>
        <taxon>Neoptera</taxon>
        <taxon>Polyneoptera</taxon>
        <taxon>Phasmatodea</taxon>
        <taxon>Timematodea</taxon>
        <taxon>Timematoidea</taxon>
        <taxon>Timematidae</taxon>
        <taxon>Timema</taxon>
    </lineage>
</organism>
<comment type="subcellular location">
    <subcellularLocation>
        <location evidence="1">Membrane</location>
        <topology evidence="1">Lipid-anchor</topology>
        <topology evidence="1">GPI-anchor</topology>
    </subcellularLocation>
</comment>
<evidence type="ECO:0000256" key="1">
    <source>
        <dbReference type="RuleBase" id="RU341113"/>
    </source>
</evidence>
<comment type="catalytic activity">
    <reaction evidence="1">
        <text>an L-aminoacyl-L-amino acid + H2O = 2 an L-alpha-amino acid</text>
        <dbReference type="Rhea" id="RHEA:48940"/>
        <dbReference type="ChEBI" id="CHEBI:15377"/>
        <dbReference type="ChEBI" id="CHEBI:59869"/>
        <dbReference type="ChEBI" id="CHEBI:77460"/>
        <dbReference type="EC" id="3.4.13.19"/>
    </reaction>
</comment>
<keyword evidence="1" id="KW-0224">Dipeptidase</keyword>
<accession>A0A7R9IXI2</accession>
<keyword evidence="1" id="KW-0482">Metalloprotease</keyword>
<keyword evidence="1" id="KW-0378">Hydrolase</keyword>
<dbReference type="GO" id="GO:0046872">
    <property type="term" value="F:metal ion binding"/>
    <property type="evidence" value="ECO:0007669"/>
    <property type="project" value="UniProtKB-UniRule"/>
</dbReference>
<reference evidence="2" key="1">
    <citation type="submission" date="2020-11" db="EMBL/GenBank/DDBJ databases">
        <authorList>
            <person name="Tran Van P."/>
        </authorList>
    </citation>
    <scope>NUCLEOTIDE SEQUENCE</scope>
</reference>
<dbReference type="EC" id="3.4.13.19" evidence="1"/>
<keyword evidence="1" id="KW-0479">Metal-binding</keyword>
<dbReference type="PANTHER" id="PTHR10443:SF47">
    <property type="entry name" value="DIPEPTIDASE"/>
    <property type="match status" value="1"/>
</dbReference>
<dbReference type="AlphaFoldDB" id="A0A7R9IXI2"/>
<dbReference type="Gene3D" id="3.20.20.140">
    <property type="entry name" value="Metal-dependent hydrolases"/>
    <property type="match status" value="1"/>
</dbReference>
<keyword evidence="1" id="KW-0472">Membrane</keyword>
<dbReference type="PANTHER" id="PTHR10443">
    <property type="entry name" value="MICROSOMAL DIPEPTIDASE"/>
    <property type="match status" value="1"/>
</dbReference>
<evidence type="ECO:0000313" key="2">
    <source>
        <dbReference type="EMBL" id="CAD7568798.1"/>
    </source>
</evidence>